<proteinExistence type="predicted"/>
<dbReference type="AlphaFoldDB" id="A0A8H7AJT7"/>
<name>A0A8H7AJT7_9EURO</name>
<dbReference type="Proteomes" id="UP000606974">
    <property type="component" value="Unassembled WGS sequence"/>
</dbReference>
<protein>
    <recommendedName>
        <fullName evidence="1">DUF7580 domain-containing protein</fullName>
    </recommendedName>
</protein>
<evidence type="ECO:0000259" key="1">
    <source>
        <dbReference type="Pfam" id="PF24476"/>
    </source>
</evidence>
<dbReference type="EMBL" id="JAACFV010000043">
    <property type="protein sequence ID" value="KAF7509267.1"/>
    <property type="molecule type" value="Genomic_DNA"/>
</dbReference>
<organism evidence="2 3">
    <name type="scientific">Endocarpon pusillum</name>
    <dbReference type="NCBI Taxonomy" id="364733"/>
    <lineage>
        <taxon>Eukaryota</taxon>
        <taxon>Fungi</taxon>
        <taxon>Dikarya</taxon>
        <taxon>Ascomycota</taxon>
        <taxon>Pezizomycotina</taxon>
        <taxon>Eurotiomycetes</taxon>
        <taxon>Chaetothyriomycetidae</taxon>
        <taxon>Verrucariales</taxon>
        <taxon>Verrucariaceae</taxon>
        <taxon>Endocarpon</taxon>
    </lineage>
</organism>
<sequence>MAEVGIALGVLPLVITGAQHYIKAETAFCQYRHFKSELSYLATRLKVQRAIFKTASKKLISLCVGQEDARLMLEDPEHPSWTDPAIDRAFSMQLQDSCDAFADSLQTISSRLTDLENECQKFKGVLHDSQNDGPGDARSRARLIAKKIKFVFRDSRTQVLFNSVRDLTEDFCALIAQVDPSCVYERPSILPAGANRKEVVEIGSIKTAAENLYEALGAACTKHTEHQVHFSLQPSYISSSPEIRFHIGFRQLLVRCVGGDADPIWLTIESRVSGSLMSVPKNEERAINLKKSLKRIKMSPSPPPGTTPKKRQKILSQLVSRSLADQNHCIGLLGDLSNRTHYVYLDSRGQCLTKTTSPSPSSSLKDILDMARHSKVPLNSIPQLERIRLAKRLATALLLFHETSWLSSTWCSENVFLYRVSDSVPQQPFKLDDPYVNVAVRGPSSPTFQTSDVSSQSFVSNPFLFRLGVMLLEIELETPLRSLQQPVDVDANHDDKHTEFFTAKRVSRTSLRPLGNRYHKIVRKCLDCDFGQGDDLNDVALQEAIYRDVVDELGRLEEKLHRFKLDD</sequence>
<dbReference type="Gene3D" id="1.20.120.1020">
    <property type="entry name" value="Prion-inhibition and propagation, HeLo domain"/>
    <property type="match status" value="1"/>
</dbReference>
<feature type="domain" description="DUF7580" evidence="1">
    <location>
        <begin position="344"/>
        <end position="553"/>
    </location>
</feature>
<gene>
    <name evidence="2" type="ORF">GJ744_008161</name>
</gene>
<dbReference type="OrthoDB" id="4160356at2759"/>
<reference evidence="2" key="1">
    <citation type="submission" date="2020-02" db="EMBL/GenBank/DDBJ databases">
        <authorList>
            <person name="Palmer J.M."/>
        </authorList>
    </citation>
    <scope>NUCLEOTIDE SEQUENCE</scope>
    <source>
        <strain evidence="2">EPUS1.4</strain>
        <tissue evidence="2">Thallus</tissue>
    </source>
</reference>
<dbReference type="InterPro" id="IPR056002">
    <property type="entry name" value="DUF7580"/>
</dbReference>
<evidence type="ECO:0000313" key="2">
    <source>
        <dbReference type="EMBL" id="KAF7509267.1"/>
    </source>
</evidence>
<dbReference type="PANTHER" id="PTHR35186">
    <property type="entry name" value="ANK_REP_REGION DOMAIN-CONTAINING PROTEIN"/>
    <property type="match status" value="1"/>
</dbReference>
<dbReference type="Pfam" id="PF24476">
    <property type="entry name" value="DUF7580"/>
    <property type="match status" value="1"/>
</dbReference>
<dbReference type="PANTHER" id="PTHR35186:SF4">
    <property type="entry name" value="PRION-INHIBITION AND PROPAGATION HELO DOMAIN-CONTAINING PROTEIN"/>
    <property type="match status" value="1"/>
</dbReference>
<dbReference type="InterPro" id="IPR038305">
    <property type="entry name" value="HeLo_sf"/>
</dbReference>
<accession>A0A8H7AJT7</accession>
<comment type="caution">
    <text evidence="2">The sequence shown here is derived from an EMBL/GenBank/DDBJ whole genome shotgun (WGS) entry which is preliminary data.</text>
</comment>
<keyword evidence="3" id="KW-1185">Reference proteome</keyword>
<evidence type="ECO:0000313" key="3">
    <source>
        <dbReference type="Proteomes" id="UP000606974"/>
    </source>
</evidence>